<dbReference type="EMBL" id="LGVV01000033">
    <property type="protein sequence ID" value="KNX41037.1"/>
    <property type="molecule type" value="Genomic_DNA"/>
</dbReference>
<dbReference type="InterPro" id="IPR000843">
    <property type="entry name" value="HTH_LacI"/>
</dbReference>
<dbReference type="RefSeq" id="WP_050663288.1">
    <property type="nucleotide sequence ID" value="NZ_CP118494.1"/>
</dbReference>
<dbReference type="InterPro" id="IPR028082">
    <property type="entry name" value="Peripla_BP_I"/>
</dbReference>
<feature type="domain" description="HTH lacI-type" evidence="4">
    <location>
        <begin position="11"/>
        <end position="65"/>
    </location>
</feature>
<dbReference type="SUPFAM" id="SSF47413">
    <property type="entry name" value="lambda repressor-like DNA-binding domains"/>
    <property type="match status" value="1"/>
</dbReference>
<comment type="caution">
    <text evidence="5">The sequence shown here is derived from an EMBL/GenBank/DDBJ whole genome shotgun (WGS) entry which is preliminary data.</text>
</comment>
<dbReference type="InterPro" id="IPR010982">
    <property type="entry name" value="Lambda_DNA-bd_dom_sf"/>
</dbReference>
<dbReference type="PROSITE" id="PS50932">
    <property type="entry name" value="HTH_LACI_2"/>
    <property type="match status" value="1"/>
</dbReference>
<dbReference type="InterPro" id="IPR046335">
    <property type="entry name" value="LacI/GalR-like_sensor"/>
</dbReference>
<dbReference type="Pfam" id="PF13377">
    <property type="entry name" value="Peripla_BP_3"/>
    <property type="match status" value="1"/>
</dbReference>
<dbReference type="CDD" id="cd06273">
    <property type="entry name" value="PBP1_LacI-like"/>
    <property type="match status" value="1"/>
</dbReference>
<evidence type="ECO:0000259" key="4">
    <source>
        <dbReference type="PROSITE" id="PS50932"/>
    </source>
</evidence>
<keyword evidence="6" id="KW-1185">Reference proteome</keyword>
<name>A0A0L6CTE0_9RHOB</name>
<organism evidence="5 6">
    <name type="scientific">Roseovarius tolerans</name>
    <dbReference type="NCBI Taxonomy" id="74031"/>
    <lineage>
        <taxon>Bacteria</taxon>
        <taxon>Pseudomonadati</taxon>
        <taxon>Pseudomonadota</taxon>
        <taxon>Alphaproteobacteria</taxon>
        <taxon>Rhodobacterales</taxon>
        <taxon>Roseobacteraceae</taxon>
        <taxon>Roseovarius</taxon>
    </lineage>
</organism>
<dbReference type="PANTHER" id="PTHR30146:SF138">
    <property type="entry name" value="TRANSCRIPTIONAL REGULATORY PROTEIN"/>
    <property type="match status" value="1"/>
</dbReference>
<accession>A0A0L6CTE0</accession>
<evidence type="ECO:0000313" key="5">
    <source>
        <dbReference type="EMBL" id="KNX41037.1"/>
    </source>
</evidence>
<evidence type="ECO:0000256" key="2">
    <source>
        <dbReference type="ARBA" id="ARBA00023125"/>
    </source>
</evidence>
<reference evidence="6" key="1">
    <citation type="submission" date="2015-07" db="EMBL/GenBank/DDBJ databases">
        <title>Draft Genome Sequence of Roseovarius tolerans EL-164, a producer of N-Acylated Alanine Methyl Esters (NAMEs).</title>
        <authorList>
            <person name="Voget S."/>
            <person name="Bruns H."/>
            <person name="Wagner-Doebler I."/>
            <person name="Schulz S."/>
            <person name="Daniel R."/>
        </authorList>
    </citation>
    <scope>NUCLEOTIDE SEQUENCE [LARGE SCALE GENOMIC DNA]</scope>
    <source>
        <strain evidence="6">EL-164</strain>
    </source>
</reference>
<dbReference type="GO" id="GO:0003700">
    <property type="term" value="F:DNA-binding transcription factor activity"/>
    <property type="evidence" value="ECO:0007669"/>
    <property type="project" value="TreeGrafter"/>
</dbReference>
<dbReference type="GO" id="GO:0000976">
    <property type="term" value="F:transcription cis-regulatory region binding"/>
    <property type="evidence" value="ECO:0007669"/>
    <property type="project" value="TreeGrafter"/>
</dbReference>
<dbReference type="Proteomes" id="UP000037046">
    <property type="component" value="Unassembled WGS sequence"/>
</dbReference>
<dbReference type="SUPFAM" id="SSF53822">
    <property type="entry name" value="Periplasmic binding protein-like I"/>
    <property type="match status" value="1"/>
</dbReference>
<evidence type="ECO:0000256" key="3">
    <source>
        <dbReference type="ARBA" id="ARBA00023163"/>
    </source>
</evidence>
<evidence type="ECO:0000256" key="1">
    <source>
        <dbReference type="ARBA" id="ARBA00023015"/>
    </source>
</evidence>
<dbReference type="PANTHER" id="PTHR30146">
    <property type="entry name" value="LACI-RELATED TRANSCRIPTIONAL REPRESSOR"/>
    <property type="match status" value="1"/>
</dbReference>
<keyword evidence="2" id="KW-0238">DNA-binding</keyword>
<dbReference type="SMART" id="SM00354">
    <property type="entry name" value="HTH_LACI"/>
    <property type="match status" value="1"/>
</dbReference>
<sequence>MAPISAPRPAPTLEDVARAAEVSTATVSRCLNTPGKVSDDTRLRVMAAVAALGYAPNFGARAMVSRRTRTIGAVIPTMENAIFARGLQAFQEELRTLGYQLLVASSSYRQDVEEEQIRSLVARGADGLLLIGHDRAPQVTEFLQQRGLPVLVTWAYDPAQTGVSVGFDNRRAMRTLAEKTLDLGHRDIAVITAPLADNDRARARVDGIRDAIAARGLSIEGLRLIETDYGITTGGDAFAALMQTSPRPTVVMCGNDVLAVGAVKRARALGLSVPGDVSITGFDDIDIASVVEPALTTVHVPHRAMGAAAARCLIRMIEENGAVAPQELDAHVTWRDSLGRPPR</sequence>
<gene>
    <name evidence="5" type="primary">ccpA_2</name>
    <name evidence="5" type="ORF">ROTO_24130</name>
</gene>
<protein>
    <submittedName>
        <fullName evidence="5">Catabolite control protein A</fullName>
    </submittedName>
</protein>
<keyword evidence="1" id="KW-0805">Transcription regulation</keyword>
<proteinExistence type="predicted"/>
<dbReference type="Gene3D" id="1.10.260.40">
    <property type="entry name" value="lambda repressor-like DNA-binding domains"/>
    <property type="match status" value="1"/>
</dbReference>
<dbReference type="Pfam" id="PF00356">
    <property type="entry name" value="LacI"/>
    <property type="match status" value="1"/>
</dbReference>
<dbReference type="AlphaFoldDB" id="A0A0L6CTE0"/>
<dbReference type="STRING" id="74031.SAMN04488077_102287"/>
<dbReference type="CDD" id="cd01392">
    <property type="entry name" value="HTH_LacI"/>
    <property type="match status" value="1"/>
</dbReference>
<keyword evidence="3" id="KW-0804">Transcription</keyword>
<dbReference type="PATRIC" id="fig|74031.6.peg.2465"/>
<evidence type="ECO:0000313" key="6">
    <source>
        <dbReference type="Proteomes" id="UP000037046"/>
    </source>
</evidence>
<dbReference type="Gene3D" id="3.40.50.2300">
    <property type="match status" value="2"/>
</dbReference>